<dbReference type="SUPFAM" id="SSF46785">
    <property type="entry name" value="Winged helix' DNA-binding domain"/>
    <property type="match status" value="2"/>
</dbReference>
<dbReference type="PANTHER" id="PTHR43721">
    <property type="entry name" value="ELONGATION FACTOR TU-RELATED"/>
    <property type="match status" value="1"/>
</dbReference>
<evidence type="ECO:0000256" key="3">
    <source>
        <dbReference type="ARBA" id="ARBA00022490"/>
    </source>
</evidence>
<dbReference type="InterPro" id="IPR057335">
    <property type="entry name" value="Beta-barrel_SelB"/>
</dbReference>
<dbReference type="InterPro" id="IPR036390">
    <property type="entry name" value="WH_DNA-bd_sf"/>
</dbReference>
<dbReference type="PANTHER" id="PTHR43721:SF22">
    <property type="entry name" value="ELONGATION FACTOR TU, MITOCHONDRIAL"/>
    <property type="match status" value="1"/>
</dbReference>
<dbReference type="Pfam" id="PF09106">
    <property type="entry name" value="WHD_2nd_SelB"/>
    <property type="match status" value="1"/>
</dbReference>
<evidence type="ECO:0000313" key="10">
    <source>
        <dbReference type="EMBL" id="EHF00747.1"/>
    </source>
</evidence>
<dbReference type="PROSITE" id="PS51722">
    <property type="entry name" value="G_TR_2"/>
    <property type="match status" value="1"/>
</dbReference>
<dbReference type="Pfam" id="PF09107">
    <property type="entry name" value="WHD_3rd_SelB"/>
    <property type="match status" value="1"/>
</dbReference>
<dbReference type="SUPFAM" id="SSF50465">
    <property type="entry name" value="EF-Tu/eEF-1alpha/eIF2-gamma C-terminal domain"/>
    <property type="match status" value="1"/>
</dbReference>
<dbReference type="InterPro" id="IPR031157">
    <property type="entry name" value="G_TR_CS"/>
</dbReference>
<keyword evidence="5" id="KW-0648">Protein biosynthesis</keyword>
<dbReference type="InterPro" id="IPR005225">
    <property type="entry name" value="Small_GTP-bd"/>
</dbReference>
<dbReference type="Gene3D" id="3.40.50.300">
    <property type="entry name" value="P-loop containing nucleotide triphosphate hydrolases"/>
    <property type="match status" value="1"/>
</dbReference>
<evidence type="ECO:0000256" key="8">
    <source>
        <dbReference type="ARBA" id="ARBA00031615"/>
    </source>
</evidence>
<comment type="function">
    <text evidence="7">Translation factor necessary for the incorporation of selenocysteine into proteins. It probably replaces EF-Tu for the insertion of selenocysteine directed by the UGA codon. SelB binds GTP and GDP.</text>
</comment>
<comment type="caution">
    <text evidence="10">The sequence shown here is derived from an EMBL/GenBank/DDBJ whole genome shotgun (WGS) entry which is preliminary data.</text>
</comment>
<name>G5HD43_9FIRM</name>
<dbReference type="NCBIfam" id="TIGR00231">
    <property type="entry name" value="small_GTP"/>
    <property type="match status" value="1"/>
</dbReference>
<dbReference type="Gene3D" id="2.40.30.10">
    <property type="entry name" value="Translation factors"/>
    <property type="match status" value="1"/>
</dbReference>
<dbReference type="CDD" id="cd04171">
    <property type="entry name" value="SelB"/>
    <property type="match status" value="1"/>
</dbReference>
<evidence type="ECO:0000256" key="1">
    <source>
        <dbReference type="ARBA" id="ARBA00004496"/>
    </source>
</evidence>
<dbReference type="SUPFAM" id="SSF52540">
    <property type="entry name" value="P-loop containing nucleoside triphosphate hydrolases"/>
    <property type="match status" value="1"/>
</dbReference>
<dbReference type="SUPFAM" id="SSF50447">
    <property type="entry name" value="Translation proteins"/>
    <property type="match status" value="1"/>
</dbReference>
<dbReference type="InterPro" id="IPR000795">
    <property type="entry name" value="T_Tr_GTP-bd_dom"/>
</dbReference>
<evidence type="ECO:0000259" key="9">
    <source>
        <dbReference type="PROSITE" id="PS51722"/>
    </source>
</evidence>
<evidence type="ECO:0000256" key="4">
    <source>
        <dbReference type="ARBA" id="ARBA00022741"/>
    </source>
</evidence>
<protein>
    <recommendedName>
        <fullName evidence="2">Selenocysteine-specific elongation factor</fullName>
    </recommendedName>
    <alternativeName>
        <fullName evidence="8">SelB translation factor</fullName>
    </alternativeName>
</protein>
<evidence type="ECO:0000256" key="2">
    <source>
        <dbReference type="ARBA" id="ARBA00015953"/>
    </source>
</evidence>
<dbReference type="GO" id="GO:0003924">
    <property type="term" value="F:GTPase activity"/>
    <property type="evidence" value="ECO:0007669"/>
    <property type="project" value="InterPro"/>
</dbReference>
<dbReference type="InterPro" id="IPR036388">
    <property type="entry name" value="WH-like_DNA-bd_sf"/>
</dbReference>
<dbReference type="HOGENOM" id="CLU_023030_3_0_9"/>
<keyword evidence="3" id="KW-0963">Cytoplasm</keyword>
<keyword evidence="4" id="KW-0547">Nucleotide-binding</keyword>
<dbReference type="Pfam" id="PF03144">
    <property type="entry name" value="GTP_EFTU_D2"/>
    <property type="match status" value="1"/>
</dbReference>
<accession>G5HD43</accession>
<dbReference type="InterPro" id="IPR004161">
    <property type="entry name" value="EFTu-like_2"/>
</dbReference>
<dbReference type="InterPro" id="IPR004535">
    <property type="entry name" value="Transl_elong_SelB"/>
</dbReference>
<dbReference type="NCBIfam" id="TIGR00475">
    <property type="entry name" value="selB"/>
    <property type="match status" value="1"/>
</dbReference>
<dbReference type="GO" id="GO:0005525">
    <property type="term" value="F:GTP binding"/>
    <property type="evidence" value="ECO:0007669"/>
    <property type="project" value="UniProtKB-KW"/>
</dbReference>
<keyword evidence="6" id="KW-0342">GTP-binding</keyword>
<feature type="domain" description="Tr-type G" evidence="9">
    <location>
        <begin position="1"/>
        <end position="179"/>
    </location>
</feature>
<dbReference type="GO" id="GO:0001514">
    <property type="term" value="P:selenocysteine incorporation"/>
    <property type="evidence" value="ECO:0007669"/>
    <property type="project" value="InterPro"/>
</dbReference>
<evidence type="ECO:0000313" key="11">
    <source>
        <dbReference type="Proteomes" id="UP000003763"/>
    </source>
</evidence>
<dbReference type="CDD" id="cd15491">
    <property type="entry name" value="selB_III"/>
    <property type="match status" value="1"/>
</dbReference>
<dbReference type="InterPro" id="IPR009001">
    <property type="entry name" value="Transl_elong_EF1A/Init_IF2_C"/>
</dbReference>
<proteinExistence type="predicted"/>
<dbReference type="Gene3D" id="1.10.10.2770">
    <property type="match status" value="1"/>
</dbReference>
<dbReference type="InterPro" id="IPR009000">
    <property type="entry name" value="Transl_B-barrel_sf"/>
</dbReference>
<dbReference type="Pfam" id="PF25461">
    <property type="entry name" value="Beta-barrel_SelB"/>
    <property type="match status" value="1"/>
</dbReference>
<dbReference type="PROSITE" id="PS00301">
    <property type="entry name" value="G_TR_1"/>
    <property type="match status" value="1"/>
</dbReference>
<dbReference type="PATRIC" id="fig|742733.3.peg.526"/>
<gene>
    <name evidence="10" type="ORF">HMPREF9469_00505</name>
</gene>
<dbReference type="EMBL" id="ADLJ01000003">
    <property type="protein sequence ID" value="EHF00747.1"/>
    <property type="molecule type" value="Genomic_DNA"/>
</dbReference>
<evidence type="ECO:0000256" key="7">
    <source>
        <dbReference type="ARBA" id="ARBA00025526"/>
    </source>
</evidence>
<organism evidence="10 11">
    <name type="scientific">[Clostridium] citroniae WAL-17108</name>
    <dbReference type="NCBI Taxonomy" id="742733"/>
    <lineage>
        <taxon>Bacteria</taxon>
        <taxon>Bacillati</taxon>
        <taxon>Bacillota</taxon>
        <taxon>Clostridia</taxon>
        <taxon>Lachnospirales</taxon>
        <taxon>Lachnospiraceae</taxon>
        <taxon>Enterocloster</taxon>
    </lineage>
</organism>
<dbReference type="InterPro" id="IPR050055">
    <property type="entry name" value="EF-Tu_GTPase"/>
</dbReference>
<dbReference type="RefSeq" id="WP_007858845.1">
    <property type="nucleotide sequence ID" value="NZ_JH376420.1"/>
</dbReference>
<dbReference type="GO" id="GO:0005829">
    <property type="term" value="C:cytosol"/>
    <property type="evidence" value="ECO:0007669"/>
    <property type="project" value="TreeGrafter"/>
</dbReference>
<dbReference type="Gene3D" id="1.10.10.10">
    <property type="entry name" value="Winged helix-like DNA-binding domain superfamily/Winged helix DNA-binding domain"/>
    <property type="match status" value="1"/>
</dbReference>
<reference evidence="10 11" key="1">
    <citation type="submission" date="2011-08" db="EMBL/GenBank/DDBJ databases">
        <title>The Genome Sequence of Clostridium citroniae WAL-17108.</title>
        <authorList>
            <consortium name="The Broad Institute Genome Sequencing Platform"/>
            <person name="Earl A."/>
            <person name="Ward D."/>
            <person name="Feldgarden M."/>
            <person name="Gevers D."/>
            <person name="Finegold S.M."/>
            <person name="Summanen P.H."/>
            <person name="Molitoris D.R."/>
            <person name="Vaisanen M.L."/>
            <person name="Daigneault M."/>
            <person name="Allen-Vercoe E."/>
            <person name="Young S.K."/>
            <person name="Zeng Q."/>
            <person name="Gargeya S."/>
            <person name="Fitzgerald M."/>
            <person name="Haas B."/>
            <person name="Abouelleil A."/>
            <person name="Alvarado L."/>
            <person name="Arachchi H.M."/>
            <person name="Berlin A."/>
            <person name="Brown A."/>
            <person name="Chapman S.B."/>
            <person name="Chen Z."/>
            <person name="Dunbar C."/>
            <person name="Freedman E."/>
            <person name="Gearin G."/>
            <person name="Gellesch M."/>
            <person name="Goldberg J."/>
            <person name="Griggs A."/>
            <person name="Gujja S."/>
            <person name="Heiman D."/>
            <person name="Howarth C."/>
            <person name="Larson L."/>
            <person name="Lui A."/>
            <person name="MacDonald P.J.P."/>
            <person name="Montmayeur A."/>
            <person name="Murphy C."/>
            <person name="Neiman D."/>
            <person name="Pearson M."/>
            <person name="Priest M."/>
            <person name="Roberts A."/>
            <person name="Saif S."/>
            <person name="Shea T."/>
            <person name="Shenoy N."/>
            <person name="Sisk P."/>
            <person name="Stolte C."/>
            <person name="Sykes S."/>
            <person name="Wortman J."/>
            <person name="Nusbaum C."/>
            <person name="Birren B."/>
        </authorList>
    </citation>
    <scope>NUCLEOTIDE SEQUENCE [LARGE SCALE GENOMIC DNA]</scope>
    <source>
        <strain evidence="10 11">WAL-17108</strain>
    </source>
</reference>
<comment type="subcellular location">
    <subcellularLocation>
        <location evidence="1">Cytoplasm</location>
    </subcellularLocation>
</comment>
<dbReference type="GO" id="GO:0003723">
    <property type="term" value="F:RNA binding"/>
    <property type="evidence" value="ECO:0007669"/>
    <property type="project" value="InterPro"/>
</dbReference>
<evidence type="ECO:0000256" key="6">
    <source>
        <dbReference type="ARBA" id="ARBA00023134"/>
    </source>
</evidence>
<dbReference type="AlphaFoldDB" id="G5HD43"/>
<dbReference type="GO" id="GO:0003746">
    <property type="term" value="F:translation elongation factor activity"/>
    <property type="evidence" value="ECO:0007669"/>
    <property type="project" value="UniProtKB-KW"/>
</dbReference>
<dbReference type="InterPro" id="IPR027417">
    <property type="entry name" value="P-loop_NTPase"/>
</dbReference>
<dbReference type="Proteomes" id="UP000003763">
    <property type="component" value="Unassembled WGS sequence"/>
</dbReference>
<dbReference type="InterPro" id="IPR015190">
    <property type="entry name" value="Elong_fac_SelB-wing-hlx_typ-2"/>
</dbReference>
<dbReference type="Pfam" id="PF00009">
    <property type="entry name" value="GTP_EFTU"/>
    <property type="match status" value="1"/>
</dbReference>
<keyword evidence="10" id="KW-0251">Elongation factor</keyword>
<sequence>MQNIIVGTAGHVDHGKTCLIKALSGFDTDRLKEEKKRGITIDLGFANLPNDAGLHIGIIDVPGHEKFVKNMLAGIGGIDLVLMVIALDEGVMPQTTEHFEILKMLHIRQGILVLTKSDLVDEEWAQLVEADVEDLVQGSFLEHAPVIRVSSFTGENIDLLHDRIIQMVSDLGTRCEEPELFRLPADRVFTTEGFGTVITGTLQEGMVQAGAEVMVYPRERLIKIRGIQSHGRKEDAAIAGQRTALNLLNVKKEDLKRGDVLAYPGSLVPSALVDVKLSIFQTSDRELKSGDRIHLNYGSAQTIAKAVLMDQDRIARGESAYAQLRFDEPVVLKRNDRFIIRFLSPVETFGGGIVLDASPCKHRRGDPQVMESLGIKEKGTDLEVMELMIKEESRNFPCAGRIAANMDLPKSGVVQLMGSLKESKRILILSDDSVIHMDHWKKISDYGEALLAEYHRENPINEGMDKEEFKSRLSEQFRIKDIRKGAALLAELVKRMVVRTQGAYVSGKDFSTTYSRELKGMLEQIGTLYARAGIEAPLTAEVADRFKDKNRARQIIADMHKNGRLIKLNPASYMDSRAYDQVLADLKGYLAVHGEISLGEFRDLCGTSRKYAVQLLEFMDKKKITKMVGDKRVLIH</sequence>
<evidence type="ECO:0000256" key="5">
    <source>
        <dbReference type="ARBA" id="ARBA00022917"/>
    </source>
</evidence>
<dbReference type="eggNOG" id="COG3276">
    <property type="taxonomic scope" value="Bacteria"/>
</dbReference>
<dbReference type="InterPro" id="IPR015191">
    <property type="entry name" value="SelB_WHD4"/>
</dbReference>